<keyword evidence="8 16" id="KW-1278">Translocase</keyword>
<comment type="subunit">
    <text evidence="16">Composed of six subunits; NqrA, NqrB, NqrC, NqrD, NqrE and NqrF.</text>
</comment>
<comment type="subcellular location">
    <subcellularLocation>
        <location evidence="16">Cell membrane</location>
        <topology evidence="16">Single-pass membrane protein</topology>
    </subcellularLocation>
</comment>
<keyword evidence="14 16" id="KW-0472">Membrane</keyword>
<keyword evidence="9 16" id="KW-1133">Transmembrane helix</keyword>
<reference evidence="18" key="1">
    <citation type="submission" date="2020-10" db="EMBL/GenBank/DDBJ databases">
        <authorList>
            <person name="Gilroy R."/>
        </authorList>
    </citation>
    <scope>NUCLEOTIDE SEQUENCE</scope>
    <source>
        <strain evidence="18">B2-22910</strain>
    </source>
</reference>
<dbReference type="PANTHER" id="PTHR37838">
    <property type="entry name" value="NA(+)-TRANSLOCATING NADH-QUINONE REDUCTASE SUBUNIT C"/>
    <property type="match status" value="1"/>
</dbReference>
<comment type="function">
    <text evidence="16">NQR complex catalyzes the reduction of ubiquinone-1 to ubiquinol by two successive reactions, coupled with the transport of Na(+) ions from the cytoplasm to the periplasm. NqrA to NqrE are probably involved in the second step, the conversion of ubisemiquinone to ubiquinol.</text>
</comment>
<dbReference type="HAMAP" id="MF_00427">
    <property type="entry name" value="NqrC"/>
    <property type="match status" value="1"/>
</dbReference>
<keyword evidence="2 16" id="KW-1003">Cell membrane</keyword>
<evidence type="ECO:0000256" key="11">
    <source>
        <dbReference type="ARBA" id="ARBA00023053"/>
    </source>
</evidence>
<dbReference type="GO" id="GO:0010181">
    <property type="term" value="F:FMN binding"/>
    <property type="evidence" value="ECO:0007669"/>
    <property type="project" value="UniProtKB-UniRule"/>
</dbReference>
<comment type="catalytic activity">
    <reaction evidence="16">
        <text>a ubiquinone + n Na(+)(in) + NADH + H(+) = a ubiquinol + n Na(+)(out) + NAD(+)</text>
        <dbReference type="Rhea" id="RHEA:47748"/>
        <dbReference type="Rhea" id="RHEA-COMP:9565"/>
        <dbReference type="Rhea" id="RHEA-COMP:9566"/>
        <dbReference type="ChEBI" id="CHEBI:15378"/>
        <dbReference type="ChEBI" id="CHEBI:16389"/>
        <dbReference type="ChEBI" id="CHEBI:17976"/>
        <dbReference type="ChEBI" id="CHEBI:29101"/>
        <dbReference type="ChEBI" id="CHEBI:57540"/>
        <dbReference type="ChEBI" id="CHEBI:57945"/>
        <dbReference type="EC" id="7.2.1.1"/>
    </reaction>
</comment>
<keyword evidence="13 16" id="KW-0830">Ubiquinone</keyword>
<sequence length="272" mass="29242">MNTNGNTYTMIYSTVLVILVAAILAFVAMILQPMQNENVKKETIGKLLSAAGQVDGSVTVGEDTDVIALYTKTVKDAFFVDGSGKKVGEMNIGKENANDIQVSTTADLKKQNDLLKKIEDGNSDLLSQLRLPVYVFDINGRTVTVIPCYGAGLWGPIWGYVALAEDGKTIDGAIFDHKGETPGLGSKIADEPFYGQFKDKTLGEGDNMFAVIKGGAKDNPHGVDAISGATITSQALGRSINLWAKYYEPYLNTLSASARENGAPVQFQFVEE</sequence>
<keyword evidence="11 16" id="KW-0915">Sodium</keyword>
<dbReference type="Pfam" id="PF04205">
    <property type="entry name" value="FMN_bind"/>
    <property type="match status" value="1"/>
</dbReference>
<evidence type="ECO:0000256" key="3">
    <source>
        <dbReference type="ARBA" id="ARBA00022519"/>
    </source>
</evidence>
<comment type="caution">
    <text evidence="16">Lacks conserved residue(s) required for the propagation of feature annotation.</text>
</comment>
<name>A0A9D9IH15_9BACT</name>
<dbReference type="NCBIfam" id="TIGR01938">
    <property type="entry name" value="nqrC"/>
    <property type="match status" value="1"/>
</dbReference>
<comment type="similarity">
    <text evidence="16">Belongs to the NqrC family.</text>
</comment>
<keyword evidence="1 16" id="KW-0813">Transport</keyword>
<feature type="transmembrane region" description="Helical" evidence="16">
    <location>
        <begin position="12"/>
        <end position="31"/>
    </location>
</feature>
<comment type="caution">
    <text evidence="18">The sequence shown here is derived from an EMBL/GenBank/DDBJ whole genome shotgun (WGS) entry which is preliminary data.</text>
</comment>
<dbReference type="Proteomes" id="UP000823603">
    <property type="component" value="Unassembled WGS sequence"/>
</dbReference>
<feature type="domain" description="FMN-binding" evidence="17">
    <location>
        <begin position="152"/>
        <end position="247"/>
    </location>
</feature>
<feature type="modified residue" description="FMN phosphoryl threonine" evidence="16">
    <location>
        <position position="230"/>
    </location>
</feature>
<keyword evidence="12 16" id="KW-0406">Ion transport</keyword>
<dbReference type="PANTHER" id="PTHR37838:SF1">
    <property type="entry name" value="NA(+)-TRANSLOCATING NADH-QUINONE REDUCTASE SUBUNIT C"/>
    <property type="match status" value="1"/>
</dbReference>
<keyword evidence="7 16" id="KW-0812">Transmembrane</keyword>
<keyword evidence="6 16" id="KW-0288">FMN</keyword>
<keyword evidence="5 16" id="KW-0285">Flavoprotein</keyword>
<protein>
    <recommendedName>
        <fullName evidence="16">Na(+)-translocating NADH-quinone reductase subunit C</fullName>
        <shortName evidence="16">Na(+)-NQR subunit C</shortName>
        <shortName evidence="16">Na(+)-translocating NQR subunit C</shortName>
        <ecNumber evidence="16">7.2.1.1</ecNumber>
    </recommendedName>
    <alternativeName>
        <fullName evidence="16">NQR complex subunit C</fullName>
    </alternativeName>
    <alternativeName>
        <fullName evidence="16">NQR-1 subunit C</fullName>
    </alternativeName>
</protein>
<evidence type="ECO:0000256" key="9">
    <source>
        <dbReference type="ARBA" id="ARBA00022989"/>
    </source>
</evidence>
<dbReference type="AlphaFoldDB" id="A0A9D9IH15"/>
<keyword evidence="3" id="KW-0997">Cell inner membrane</keyword>
<evidence type="ECO:0000313" key="19">
    <source>
        <dbReference type="Proteomes" id="UP000823603"/>
    </source>
</evidence>
<evidence type="ECO:0000256" key="6">
    <source>
        <dbReference type="ARBA" id="ARBA00022643"/>
    </source>
</evidence>
<proteinExistence type="inferred from homology"/>
<evidence type="ECO:0000256" key="16">
    <source>
        <dbReference type="HAMAP-Rule" id="MF_00427"/>
    </source>
</evidence>
<accession>A0A9D9IH15</accession>
<evidence type="ECO:0000313" key="18">
    <source>
        <dbReference type="EMBL" id="MBO8471354.1"/>
    </source>
</evidence>
<comment type="cofactor">
    <cofactor evidence="16">
        <name>FMN</name>
        <dbReference type="ChEBI" id="CHEBI:58210"/>
    </cofactor>
</comment>
<reference evidence="18" key="2">
    <citation type="journal article" date="2021" name="PeerJ">
        <title>Extensive microbial diversity within the chicken gut microbiome revealed by metagenomics and culture.</title>
        <authorList>
            <person name="Gilroy R."/>
            <person name="Ravi A."/>
            <person name="Getino M."/>
            <person name="Pursley I."/>
            <person name="Horton D.L."/>
            <person name="Alikhan N.F."/>
            <person name="Baker D."/>
            <person name="Gharbi K."/>
            <person name="Hall N."/>
            <person name="Watson M."/>
            <person name="Adriaenssens E.M."/>
            <person name="Foster-Nyarko E."/>
            <person name="Jarju S."/>
            <person name="Secka A."/>
            <person name="Antonio M."/>
            <person name="Oren A."/>
            <person name="Chaudhuri R.R."/>
            <person name="La Ragione R."/>
            <person name="Hildebrand F."/>
            <person name="Pallen M.J."/>
        </authorList>
    </citation>
    <scope>NUCLEOTIDE SEQUENCE</scope>
    <source>
        <strain evidence="18">B2-22910</strain>
    </source>
</reference>
<dbReference type="InterPro" id="IPR007329">
    <property type="entry name" value="FMN-bd"/>
</dbReference>
<evidence type="ECO:0000256" key="10">
    <source>
        <dbReference type="ARBA" id="ARBA00023027"/>
    </source>
</evidence>
<keyword evidence="15 16" id="KW-0739">Sodium transport</keyword>
<dbReference type="InterPro" id="IPR010204">
    <property type="entry name" value="NqrC"/>
</dbReference>
<evidence type="ECO:0000256" key="13">
    <source>
        <dbReference type="ARBA" id="ARBA00023075"/>
    </source>
</evidence>
<evidence type="ECO:0000256" key="5">
    <source>
        <dbReference type="ARBA" id="ARBA00022630"/>
    </source>
</evidence>
<evidence type="ECO:0000256" key="14">
    <source>
        <dbReference type="ARBA" id="ARBA00023136"/>
    </source>
</evidence>
<organism evidence="18 19">
    <name type="scientific">Candidatus Cryptobacteroides faecavium</name>
    <dbReference type="NCBI Taxonomy" id="2840762"/>
    <lineage>
        <taxon>Bacteria</taxon>
        <taxon>Pseudomonadati</taxon>
        <taxon>Bacteroidota</taxon>
        <taxon>Bacteroidia</taxon>
        <taxon>Bacteroidales</taxon>
        <taxon>Candidatus Cryptobacteroides</taxon>
    </lineage>
</organism>
<dbReference type="GO" id="GO:0005886">
    <property type="term" value="C:plasma membrane"/>
    <property type="evidence" value="ECO:0007669"/>
    <property type="project" value="UniProtKB-SubCell"/>
</dbReference>
<evidence type="ECO:0000256" key="8">
    <source>
        <dbReference type="ARBA" id="ARBA00022967"/>
    </source>
</evidence>
<keyword evidence="4 16" id="KW-0597">Phosphoprotein</keyword>
<evidence type="ECO:0000256" key="12">
    <source>
        <dbReference type="ARBA" id="ARBA00023065"/>
    </source>
</evidence>
<evidence type="ECO:0000256" key="4">
    <source>
        <dbReference type="ARBA" id="ARBA00022553"/>
    </source>
</evidence>
<evidence type="ECO:0000256" key="1">
    <source>
        <dbReference type="ARBA" id="ARBA00022448"/>
    </source>
</evidence>
<gene>
    <name evidence="16 18" type="primary">nqrC</name>
    <name evidence="18" type="ORF">IAB82_06115</name>
</gene>
<dbReference type="SMART" id="SM00900">
    <property type="entry name" value="FMN_bind"/>
    <property type="match status" value="1"/>
</dbReference>
<dbReference type="GO" id="GO:0006814">
    <property type="term" value="P:sodium ion transport"/>
    <property type="evidence" value="ECO:0007669"/>
    <property type="project" value="UniProtKB-UniRule"/>
</dbReference>
<evidence type="ECO:0000259" key="17">
    <source>
        <dbReference type="SMART" id="SM00900"/>
    </source>
</evidence>
<evidence type="ECO:0000256" key="15">
    <source>
        <dbReference type="ARBA" id="ARBA00023201"/>
    </source>
</evidence>
<keyword evidence="10 16" id="KW-0520">NAD</keyword>
<dbReference type="GO" id="GO:0016655">
    <property type="term" value="F:oxidoreductase activity, acting on NAD(P)H, quinone or similar compound as acceptor"/>
    <property type="evidence" value="ECO:0007669"/>
    <property type="project" value="UniProtKB-UniRule"/>
</dbReference>
<dbReference type="EC" id="7.2.1.1" evidence="16"/>
<evidence type="ECO:0000256" key="2">
    <source>
        <dbReference type="ARBA" id="ARBA00022475"/>
    </source>
</evidence>
<dbReference type="EMBL" id="JADIMB010000090">
    <property type="protein sequence ID" value="MBO8471354.1"/>
    <property type="molecule type" value="Genomic_DNA"/>
</dbReference>
<evidence type="ECO:0000256" key="7">
    <source>
        <dbReference type="ARBA" id="ARBA00022692"/>
    </source>
</evidence>